<sequence length="994" mass="109835">MSTQSPPLIRMPTNVPSQGLSSSPRENSPSPTFRERQRGSYNGQPSPTASTTSFHQRRSPPLAAQTVPGQIRRATSPLYHSTSRDAPIHPANQQSILHQMTPPQQAHSRSQSDLLQHSTNQMTPAMGFARPVARTAQPQFMTREPFQMTPELIAEIDQAHSMGVGAGMAGVAYAGGATSGPVSRTNQLESSSLPKESTLERARSGERPSPRELGGGPALQRRDTTSRDKDRETWELHRRGSMKRDPPPGIPTQQPSPKLEVPRTESPKYLPSLGAPSDHTGSYTPGDRELRSAQAAALPPSPPAPRQNVPYTEPLRSTPPSVAKLATQSPTGLSVKARTPDKSLPVQEEPEEDGAYEQNDNQEQERDRWTPGGSEYGRPAHRHEQEVRDSGRQHHATSSPTPSSDLLPEGYDSRYDTRHERNGRENHVQVQRKNSDEAKQKHDGDDEERAQNSGRTQSQDEESYTPRSPSVSLPPERSFGTRDSPIHSQQQQQQQQQQQHAQRHQGQNQLISPPPEQNHRSYSTTQINSPRHITSPHQIHSPSHEEHDHFLDDPAAAYYHGYPHSPMATHSRPGAPIPPTPHSHTAAPSPSPLISGMGRANGMKPVLPPYSPAPPVGSPYPYPFGHIRRPQSYTGSYNGTVDLSQMDPNVVREQLALQMQIYALNNGGMVSDSTLSPTSNAFGGRRGGMADSTASMRSSPSHQPVPLPPLSRGNRGLRHRERSQDLRRRAKVRPPPRVESTQPRDTSPELSSGEETAGESTKVGEQSEPQRFAPRPARWDESADDEDEADADDGEWIDEDVGIEGGVADDLLQLEFHTDYVGNPEKRRRRWKLRWEALLRAFHALDRETDTTLVLLAAPSHSGKLHSVASRAVRRDNSLIESSDMMNIRSAFAEMAARRRASRSSSLLEQLSRASSSSRDGSPSSSSDAREEDLRRALDTAIGSLHALGSLYERREMRWIEEKHRLDEDKEKVQLLLKQVLGVGVVGNLVDTAL</sequence>
<feature type="compositionally biased region" description="Basic and acidic residues" evidence="1">
    <location>
        <begin position="220"/>
        <end position="246"/>
    </location>
</feature>
<feature type="compositionally biased region" description="Polar residues" evidence="1">
    <location>
        <begin position="520"/>
        <end position="541"/>
    </location>
</feature>
<feature type="compositionally biased region" description="Polar residues" evidence="1">
    <location>
        <begin position="91"/>
        <end position="118"/>
    </location>
</feature>
<feature type="compositionally biased region" description="Basic and acidic residues" evidence="1">
    <location>
        <begin position="382"/>
        <end position="392"/>
    </location>
</feature>
<feature type="compositionally biased region" description="Polar residues" evidence="1">
    <location>
        <begin position="180"/>
        <end position="195"/>
    </location>
</feature>
<feature type="compositionally biased region" description="Polar residues" evidence="1">
    <location>
        <begin position="739"/>
        <end position="754"/>
    </location>
</feature>
<accession>A0AAD4LCS7</accession>
<feature type="compositionally biased region" description="Low complexity" evidence="1">
    <location>
        <begin position="489"/>
        <end position="509"/>
    </location>
</feature>
<feature type="compositionally biased region" description="Basic and acidic residues" evidence="1">
    <location>
        <begin position="197"/>
        <end position="210"/>
    </location>
</feature>
<dbReference type="EMBL" id="JAKELL010000074">
    <property type="protein sequence ID" value="KAH8984635.1"/>
    <property type="molecule type" value="Genomic_DNA"/>
</dbReference>
<evidence type="ECO:0000256" key="1">
    <source>
        <dbReference type="SAM" id="MobiDB-lite"/>
    </source>
</evidence>
<evidence type="ECO:0000313" key="3">
    <source>
        <dbReference type="Proteomes" id="UP001201163"/>
    </source>
</evidence>
<feature type="region of interest" description="Disordered" evidence="1">
    <location>
        <begin position="1"/>
        <end position="118"/>
    </location>
</feature>
<dbReference type="AlphaFoldDB" id="A0AAD4LCS7"/>
<feature type="compositionally biased region" description="Low complexity" evidence="1">
    <location>
        <begin position="908"/>
        <end position="927"/>
    </location>
</feature>
<feature type="compositionally biased region" description="Polar residues" evidence="1">
    <location>
        <begin position="692"/>
        <end position="702"/>
    </location>
</feature>
<feature type="compositionally biased region" description="Polar residues" evidence="1">
    <location>
        <begin position="39"/>
        <end position="54"/>
    </location>
</feature>
<reference evidence="2" key="1">
    <citation type="submission" date="2022-01" db="EMBL/GenBank/DDBJ databases">
        <title>Comparative genomics reveals a dynamic genome evolution in the ectomycorrhizal milk-cap (Lactarius) mushrooms.</title>
        <authorList>
            <consortium name="DOE Joint Genome Institute"/>
            <person name="Lebreton A."/>
            <person name="Tang N."/>
            <person name="Kuo A."/>
            <person name="LaButti K."/>
            <person name="Drula E."/>
            <person name="Barry K."/>
            <person name="Clum A."/>
            <person name="Lipzen A."/>
            <person name="Mousain D."/>
            <person name="Ng V."/>
            <person name="Wang R."/>
            <person name="Wang X."/>
            <person name="Dai Y."/>
            <person name="Henrissat B."/>
            <person name="Grigoriev I.V."/>
            <person name="Guerin-Laguette A."/>
            <person name="Yu F."/>
            <person name="Martin F.M."/>
        </authorList>
    </citation>
    <scope>NUCLEOTIDE SEQUENCE</scope>
    <source>
        <strain evidence="2">QP</strain>
    </source>
</reference>
<proteinExistence type="predicted"/>
<feature type="region of interest" description="Disordered" evidence="1">
    <location>
        <begin position="171"/>
        <end position="549"/>
    </location>
</feature>
<feature type="compositionally biased region" description="Acidic residues" evidence="1">
    <location>
        <begin position="782"/>
        <end position="796"/>
    </location>
</feature>
<feature type="region of interest" description="Disordered" evidence="1">
    <location>
        <begin position="561"/>
        <end position="600"/>
    </location>
</feature>
<gene>
    <name evidence="2" type="ORF">EDB92DRAFT_1886394</name>
</gene>
<dbReference type="Proteomes" id="UP001201163">
    <property type="component" value="Unassembled WGS sequence"/>
</dbReference>
<organism evidence="2 3">
    <name type="scientific">Lactarius akahatsu</name>
    <dbReference type="NCBI Taxonomy" id="416441"/>
    <lineage>
        <taxon>Eukaryota</taxon>
        <taxon>Fungi</taxon>
        <taxon>Dikarya</taxon>
        <taxon>Basidiomycota</taxon>
        <taxon>Agaricomycotina</taxon>
        <taxon>Agaricomycetes</taxon>
        <taxon>Russulales</taxon>
        <taxon>Russulaceae</taxon>
        <taxon>Lactarius</taxon>
    </lineage>
</organism>
<feature type="compositionally biased region" description="Polar residues" evidence="1">
    <location>
        <begin position="671"/>
        <end position="681"/>
    </location>
</feature>
<feature type="region of interest" description="Disordered" evidence="1">
    <location>
        <begin position="908"/>
        <end position="933"/>
    </location>
</feature>
<name>A0AAD4LCS7_9AGAM</name>
<feature type="compositionally biased region" description="Polar residues" evidence="1">
    <location>
        <begin position="14"/>
        <end position="31"/>
    </location>
</feature>
<keyword evidence="3" id="KW-1185">Reference proteome</keyword>
<evidence type="ECO:0000313" key="2">
    <source>
        <dbReference type="EMBL" id="KAH8984635.1"/>
    </source>
</evidence>
<feature type="region of interest" description="Disordered" evidence="1">
    <location>
        <begin position="669"/>
        <end position="796"/>
    </location>
</feature>
<feature type="compositionally biased region" description="Basic and acidic residues" evidence="1">
    <location>
        <begin position="411"/>
        <end position="444"/>
    </location>
</feature>
<protein>
    <submittedName>
        <fullName evidence="2">Uncharacterized protein</fullName>
    </submittedName>
</protein>
<comment type="caution">
    <text evidence="2">The sequence shown here is derived from an EMBL/GenBank/DDBJ whole genome shotgun (WGS) entry which is preliminary data.</text>
</comment>